<keyword evidence="6 10" id="KW-1133">Transmembrane helix</keyword>
<comment type="caution">
    <text evidence="10">Lacks conserved residue(s) required for the propagation of feature annotation.</text>
</comment>
<accession>A0A5H2X0W1</accession>
<dbReference type="EMBL" id="MT474435">
    <property type="protein sequence ID" value="QKN21147.1"/>
    <property type="molecule type" value="mRNA"/>
</dbReference>
<evidence type="ECO:0000256" key="5">
    <source>
        <dbReference type="ARBA" id="ARBA00022725"/>
    </source>
</evidence>
<dbReference type="EMBL" id="FX986213">
    <property type="protein sequence ID" value="BBL78069.1"/>
    <property type="molecule type" value="mRNA"/>
</dbReference>
<protein>
    <recommendedName>
        <fullName evidence="10">Odorant receptor</fullName>
    </recommendedName>
</protein>
<dbReference type="SMR" id="A0A5H2X0W1"/>
<feature type="transmembrane region" description="Helical" evidence="10">
    <location>
        <begin position="380"/>
        <end position="399"/>
    </location>
</feature>
<gene>
    <name evidence="11" type="primary">ZcucOR63a-2</name>
    <name evidence="12" type="synonym">OR63a.1</name>
</gene>
<keyword evidence="5 10" id="KW-0552">Olfaction</keyword>
<evidence type="ECO:0000256" key="2">
    <source>
        <dbReference type="ARBA" id="ARBA00022475"/>
    </source>
</evidence>
<feature type="transmembrane region" description="Helical" evidence="10">
    <location>
        <begin position="40"/>
        <end position="57"/>
    </location>
</feature>
<comment type="subcellular location">
    <subcellularLocation>
        <location evidence="1 10">Cell membrane</location>
        <topology evidence="1 10">Multi-pass membrane protein</topology>
    </subcellularLocation>
</comment>
<keyword evidence="3 10" id="KW-0716">Sensory transduction</keyword>
<dbReference type="GO" id="GO:0005549">
    <property type="term" value="F:odorant binding"/>
    <property type="evidence" value="ECO:0007669"/>
    <property type="project" value="InterPro"/>
</dbReference>
<keyword evidence="4 10" id="KW-0812">Transmembrane</keyword>
<evidence type="ECO:0000313" key="12">
    <source>
        <dbReference type="EMBL" id="QKN21147.1"/>
    </source>
</evidence>
<comment type="similarity">
    <text evidence="10">Belongs to the insect chemoreceptor superfamily. Heteromeric odorant receptor channel (TC 1.A.69) family.</text>
</comment>
<dbReference type="Pfam" id="PF02949">
    <property type="entry name" value="7tm_6"/>
    <property type="match status" value="1"/>
</dbReference>
<evidence type="ECO:0000256" key="4">
    <source>
        <dbReference type="ARBA" id="ARBA00022692"/>
    </source>
</evidence>
<dbReference type="OrthoDB" id="6617147at2759"/>
<evidence type="ECO:0000256" key="9">
    <source>
        <dbReference type="ARBA" id="ARBA00023224"/>
    </source>
</evidence>
<dbReference type="PANTHER" id="PTHR21137:SF35">
    <property type="entry name" value="ODORANT RECEPTOR 19A-RELATED"/>
    <property type="match status" value="1"/>
</dbReference>
<evidence type="ECO:0000256" key="10">
    <source>
        <dbReference type="RuleBase" id="RU351113"/>
    </source>
</evidence>
<evidence type="ECO:0000256" key="6">
    <source>
        <dbReference type="ARBA" id="ARBA00022989"/>
    </source>
</evidence>
<reference evidence="12" key="2">
    <citation type="journal article" date="2020" name="Mol. Phylogenet. Evol.">
        <title>Analyses of chemosensory genes provide insight into the evolution of behavioral differences to phytochemicals in Bactrocera species.</title>
        <authorList>
            <person name="Wu Z."/>
            <person name="Cui Y."/>
            <person name="Ma J."/>
            <person name="Qu M."/>
            <person name="Lin J."/>
        </authorList>
    </citation>
    <scope>NUCLEOTIDE SEQUENCE</scope>
</reference>
<keyword evidence="2" id="KW-1003">Cell membrane</keyword>
<proteinExistence type="evidence at transcript level"/>
<dbReference type="GO" id="GO:0005886">
    <property type="term" value="C:plasma membrane"/>
    <property type="evidence" value="ECO:0007669"/>
    <property type="project" value="UniProtKB-SubCell"/>
</dbReference>
<dbReference type="GeneID" id="105220945"/>
<dbReference type="InterPro" id="IPR004117">
    <property type="entry name" value="7tm6_olfct_rcpt"/>
</dbReference>
<feature type="transmembrane region" description="Helical" evidence="10">
    <location>
        <begin position="77"/>
        <end position="95"/>
    </location>
</feature>
<name>A0A5H2X0W1_ZEUCU</name>
<organism evidence="11">
    <name type="scientific">Zeugodacus cucurbitae</name>
    <name type="common">Melon fruit fly</name>
    <name type="synonym">Bactrocera cucurbitae</name>
    <dbReference type="NCBI Taxonomy" id="28588"/>
    <lineage>
        <taxon>Eukaryota</taxon>
        <taxon>Metazoa</taxon>
        <taxon>Ecdysozoa</taxon>
        <taxon>Arthropoda</taxon>
        <taxon>Hexapoda</taxon>
        <taxon>Insecta</taxon>
        <taxon>Pterygota</taxon>
        <taxon>Neoptera</taxon>
        <taxon>Endopterygota</taxon>
        <taxon>Diptera</taxon>
        <taxon>Brachycera</taxon>
        <taxon>Muscomorpha</taxon>
        <taxon>Tephritoidea</taxon>
        <taxon>Tephritidae</taxon>
        <taxon>Zeugodacus</taxon>
        <taxon>Zeugodacus</taxon>
    </lineage>
</organism>
<keyword evidence="7 10" id="KW-0472">Membrane</keyword>
<dbReference type="GO" id="GO:0007165">
    <property type="term" value="P:signal transduction"/>
    <property type="evidence" value="ECO:0007669"/>
    <property type="project" value="UniProtKB-KW"/>
</dbReference>
<evidence type="ECO:0000256" key="1">
    <source>
        <dbReference type="ARBA" id="ARBA00004651"/>
    </source>
</evidence>
<dbReference type="PANTHER" id="PTHR21137">
    <property type="entry name" value="ODORANT RECEPTOR"/>
    <property type="match status" value="1"/>
</dbReference>
<evidence type="ECO:0000256" key="8">
    <source>
        <dbReference type="ARBA" id="ARBA00023170"/>
    </source>
</evidence>
<keyword evidence="9 10" id="KW-0807">Transducer</keyword>
<keyword evidence="8 10" id="KW-0675">Receptor</keyword>
<feature type="transmembrane region" description="Helical" evidence="10">
    <location>
        <begin position="284"/>
        <end position="305"/>
    </location>
</feature>
<evidence type="ECO:0000313" key="11">
    <source>
        <dbReference type="EMBL" id="BBL78069.1"/>
    </source>
</evidence>
<evidence type="ECO:0000256" key="3">
    <source>
        <dbReference type="ARBA" id="ARBA00022606"/>
    </source>
</evidence>
<dbReference type="GO" id="GO:0004984">
    <property type="term" value="F:olfactory receptor activity"/>
    <property type="evidence" value="ECO:0007669"/>
    <property type="project" value="InterPro"/>
</dbReference>
<dbReference type="AlphaFoldDB" id="A0A5H2X0W1"/>
<evidence type="ECO:0000256" key="7">
    <source>
        <dbReference type="ARBA" id="ARBA00023136"/>
    </source>
</evidence>
<sequence>MILEKQEEIFEHNYNRIKVLFRAAYSIGVNLMAPSKIKDALKIVHVGLIMLAFLSVYTQYCYLMRNINSIPLIAESIYTALQVLSGTSKLIYFFFTHRTFYRLLDQTLTHDIIYQMEIFQHDFPINQMLKREIDVIMNRVWRTTRFLVLLFFYACFTVFANYLVAAILINLYHQLKETPDYQFILPLPALYTFWESKGMTFPYYHMQMFITTAAMHVSAMTGASFDGTFVVLCQHAAGLMEVHNLLVQHATSPDIPPERRVEYLRYVIKTYQRVNNFMLEIQTIYRHISLAQFLLSLISFGFMLFEANYGIRPNVNNLIRMIMYIMATGTQITIYCYHGQALTNVNEEIPVVYYNCNWYDENKTFKHLIRMMIMRTNKDFYLEVSWFTLMNFATLISLFRASGSYYLILKNFQED</sequence>
<feature type="transmembrane region" description="Helical" evidence="10">
    <location>
        <begin position="146"/>
        <end position="172"/>
    </location>
</feature>
<reference evidence="11" key="1">
    <citation type="journal article" date="2019" name="Comp. Biochem. Physiol. B, Biochem. Mol. Biol.">
        <title>Functional characterization of olfactory receptors in three Dacini fruit flies (Diptera: Tephritidae) that respond to 1-nonanol analogs as components in the rectal glands.</title>
        <authorList>
            <person name="Ono H."/>
            <person name="Miyazaki H."/>
            <person name="Mitsuno H."/>
            <person name="Ozaki K."/>
            <person name="Kanzaki R."/>
            <person name="Nishida R."/>
        </authorList>
    </citation>
    <scope>NUCLEOTIDE SEQUENCE</scope>
    <source>
        <tissue evidence="11">Chemosensory organs</tissue>
    </source>
</reference>